<protein>
    <submittedName>
        <fullName evidence="7">Similar to Saccharomyces cerevisiae YHR001W OSH7 Member of an oxysterol-binding protein family with seven members in S. cerevisiae</fullName>
    </submittedName>
</protein>
<evidence type="ECO:0000256" key="1">
    <source>
        <dbReference type="ARBA" id="ARBA00008842"/>
    </source>
</evidence>
<evidence type="ECO:0000313" key="7">
    <source>
        <dbReference type="EMBL" id="CDO54652.1"/>
    </source>
</evidence>
<dbReference type="GO" id="GO:0006869">
    <property type="term" value="P:lipid transport"/>
    <property type="evidence" value="ECO:0007669"/>
    <property type="project" value="UniProtKB-KW"/>
</dbReference>
<evidence type="ECO:0000256" key="3">
    <source>
        <dbReference type="ARBA" id="ARBA00023055"/>
    </source>
</evidence>
<dbReference type="PANTHER" id="PTHR10972:SF102">
    <property type="entry name" value="OXYSTEROL-BINDING PROTEIN"/>
    <property type="match status" value="1"/>
</dbReference>
<dbReference type="Pfam" id="PF01237">
    <property type="entry name" value="Oxysterol_BP"/>
    <property type="match status" value="1"/>
</dbReference>
<keyword evidence="4" id="KW-0446">Lipid-binding</keyword>
<dbReference type="EMBL" id="CCBN010000008">
    <property type="protein sequence ID" value="CDO54652.1"/>
    <property type="molecule type" value="Genomic_DNA"/>
</dbReference>
<dbReference type="AlphaFoldDB" id="A0A0J9XCX2"/>
<dbReference type="Gene3D" id="1.10.287.2720">
    <property type="match status" value="1"/>
</dbReference>
<gene>
    <name evidence="7" type="ORF">BN980_GECA08s02562g</name>
</gene>
<dbReference type="FunFam" id="2.40.160.120:FF:000007">
    <property type="entry name" value="Oxysterol binding protein"/>
    <property type="match status" value="1"/>
</dbReference>
<dbReference type="Gene3D" id="2.40.160.120">
    <property type="match status" value="1"/>
</dbReference>
<dbReference type="InterPro" id="IPR018494">
    <property type="entry name" value="Oxysterol-bd_CS"/>
</dbReference>
<dbReference type="STRING" id="1173061.A0A0J9XCX2"/>
<comment type="similarity">
    <text evidence="1 5">Belongs to the OSBP family.</text>
</comment>
<dbReference type="Gene3D" id="3.30.70.3490">
    <property type="match status" value="1"/>
</dbReference>
<comment type="caution">
    <text evidence="7">The sequence shown here is derived from an EMBL/GenBank/DDBJ whole genome shotgun (WGS) entry which is preliminary data.</text>
</comment>
<keyword evidence="3" id="KW-0445">Lipid transport</keyword>
<dbReference type="Proteomes" id="UP000242525">
    <property type="component" value="Unassembled WGS sequence"/>
</dbReference>
<dbReference type="GO" id="GO:0032541">
    <property type="term" value="C:cortical endoplasmic reticulum"/>
    <property type="evidence" value="ECO:0007669"/>
    <property type="project" value="TreeGrafter"/>
</dbReference>
<reference evidence="7" key="1">
    <citation type="submission" date="2014-03" db="EMBL/GenBank/DDBJ databases">
        <authorList>
            <person name="Casaregola S."/>
        </authorList>
    </citation>
    <scope>NUCLEOTIDE SEQUENCE [LARGE SCALE GENOMIC DNA]</scope>
    <source>
        <strain evidence="7">CLIB 918</strain>
    </source>
</reference>
<dbReference type="OrthoDB" id="14833at2759"/>
<keyword evidence="2" id="KW-0813">Transport</keyword>
<name>A0A0J9XCX2_GEOCN</name>
<keyword evidence="8" id="KW-1185">Reference proteome</keyword>
<dbReference type="PROSITE" id="PS01013">
    <property type="entry name" value="OSBP"/>
    <property type="match status" value="1"/>
</dbReference>
<evidence type="ECO:0000256" key="4">
    <source>
        <dbReference type="ARBA" id="ARBA00023121"/>
    </source>
</evidence>
<dbReference type="FunFam" id="1.10.287.2720:FF:000001">
    <property type="entry name" value="Oxysterol-binding OBPalpha"/>
    <property type="match status" value="1"/>
</dbReference>
<dbReference type="GO" id="GO:0005829">
    <property type="term" value="C:cytosol"/>
    <property type="evidence" value="ECO:0007669"/>
    <property type="project" value="TreeGrafter"/>
</dbReference>
<evidence type="ECO:0000256" key="5">
    <source>
        <dbReference type="RuleBase" id="RU003844"/>
    </source>
</evidence>
<feature type="region of interest" description="Disordered" evidence="6">
    <location>
        <begin position="1"/>
        <end position="24"/>
    </location>
</feature>
<dbReference type="PANTHER" id="PTHR10972">
    <property type="entry name" value="OXYSTEROL-BINDING PROTEIN-RELATED"/>
    <property type="match status" value="1"/>
</dbReference>
<sequence>MFKLPKYPFGSSDPTTEQSTSAVAPEDIDEVDGEGQNIIMGIISQLRLGSDLSRITLPTFILERKSMLERITNQLQHPGILLDAHATKDPVERFVQVVKWSLSGWHITPKAVKKPLNPVLGEYFTCYWDLPNNTKAFYIAEQTSHHPPKSSYFFMSPENGIRIDGILIPRSKFLGNSAASIMEGVGFLQFLDILDSEGKPEVYEFTQPNMYARGILIGKLKYELGDHSIVKCPALDLIADIEFKTKGFISGTYNAIQGQIKTISTGKVLYEISGKWNEVIEITNLQTQKKTVLFDAQTAKPYLPLVRPIEEQGELESRRLWQKVCEALGNRDHTTATDEKFAIEETQRQAARARAEEGVEFHPKLFKRVNEMPLEFKLYRNINGKTPEEQIQQIVSLVPVLPGQKFHQDFDIPAHKKHASENA</sequence>
<dbReference type="GO" id="GO:0016020">
    <property type="term" value="C:membrane"/>
    <property type="evidence" value="ECO:0007669"/>
    <property type="project" value="TreeGrafter"/>
</dbReference>
<dbReference type="SUPFAM" id="SSF144000">
    <property type="entry name" value="Oxysterol-binding protein-like"/>
    <property type="match status" value="1"/>
</dbReference>
<accession>A0A0J9XCX2</accession>
<dbReference type="InterPro" id="IPR000648">
    <property type="entry name" value="Oxysterol-bd"/>
</dbReference>
<dbReference type="InterPro" id="IPR037239">
    <property type="entry name" value="OSBP_sf"/>
</dbReference>
<organism evidence="7 8">
    <name type="scientific">Geotrichum candidum</name>
    <name type="common">Oospora lactis</name>
    <name type="synonym">Dipodascus geotrichum</name>
    <dbReference type="NCBI Taxonomy" id="1173061"/>
    <lineage>
        <taxon>Eukaryota</taxon>
        <taxon>Fungi</taxon>
        <taxon>Dikarya</taxon>
        <taxon>Ascomycota</taxon>
        <taxon>Saccharomycotina</taxon>
        <taxon>Dipodascomycetes</taxon>
        <taxon>Dipodascales</taxon>
        <taxon>Dipodascaceae</taxon>
        <taxon>Geotrichum</taxon>
    </lineage>
</organism>
<evidence type="ECO:0000256" key="2">
    <source>
        <dbReference type="ARBA" id="ARBA00022448"/>
    </source>
</evidence>
<dbReference type="GO" id="GO:0032934">
    <property type="term" value="F:sterol binding"/>
    <property type="evidence" value="ECO:0007669"/>
    <property type="project" value="TreeGrafter"/>
</dbReference>
<evidence type="ECO:0000313" key="8">
    <source>
        <dbReference type="Proteomes" id="UP000242525"/>
    </source>
</evidence>
<proteinExistence type="inferred from homology"/>
<feature type="compositionally biased region" description="Polar residues" evidence="6">
    <location>
        <begin position="12"/>
        <end position="22"/>
    </location>
</feature>
<evidence type="ECO:0000256" key="6">
    <source>
        <dbReference type="SAM" id="MobiDB-lite"/>
    </source>
</evidence>